<evidence type="ECO:0000313" key="10">
    <source>
        <dbReference type="Proteomes" id="UP000076796"/>
    </source>
</evidence>
<dbReference type="PROSITE" id="PS51257">
    <property type="entry name" value="PROKAR_LIPOPROTEIN"/>
    <property type="match status" value="1"/>
</dbReference>
<evidence type="ECO:0000256" key="7">
    <source>
        <dbReference type="SAM" id="SignalP"/>
    </source>
</evidence>
<dbReference type="PANTHER" id="PTHR34296:SF2">
    <property type="entry name" value="ABC TRANSPORTER GUANOSINE-BINDING PROTEIN NUPN"/>
    <property type="match status" value="1"/>
</dbReference>
<evidence type="ECO:0000256" key="6">
    <source>
        <dbReference type="ARBA" id="ARBA00023288"/>
    </source>
</evidence>
<keyword evidence="3" id="KW-1003">Cell membrane</keyword>
<evidence type="ECO:0000256" key="5">
    <source>
        <dbReference type="ARBA" id="ARBA00023136"/>
    </source>
</evidence>
<accession>A0A163JBP1</accession>
<dbReference type="InterPro" id="IPR050957">
    <property type="entry name" value="BMP_lipoprotein"/>
</dbReference>
<comment type="caution">
    <text evidence="9">The sequence shown here is derived from an EMBL/GenBank/DDBJ whole genome shotgun (WGS) entry which is preliminary data.</text>
</comment>
<dbReference type="GO" id="GO:0005886">
    <property type="term" value="C:plasma membrane"/>
    <property type="evidence" value="ECO:0007669"/>
    <property type="project" value="UniProtKB-SubCell"/>
</dbReference>
<dbReference type="EMBL" id="LWMH01000001">
    <property type="protein sequence ID" value="KZS46497.1"/>
    <property type="molecule type" value="Genomic_DNA"/>
</dbReference>
<dbReference type="Pfam" id="PF02608">
    <property type="entry name" value="Bmp"/>
    <property type="match status" value="1"/>
</dbReference>
<dbReference type="OrthoDB" id="9784230at2"/>
<dbReference type="Proteomes" id="UP000076796">
    <property type="component" value="Unassembled WGS sequence"/>
</dbReference>
<dbReference type="PANTHER" id="PTHR34296">
    <property type="entry name" value="TRANSCRIPTIONAL ACTIVATOR PROTEIN MED"/>
    <property type="match status" value="1"/>
</dbReference>
<evidence type="ECO:0000256" key="3">
    <source>
        <dbReference type="ARBA" id="ARBA00022475"/>
    </source>
</evidence>
<reference evidence="9" key="1">
    <citation type="journal article" date="2016" name="Genome Announc.">
        <title>Draft genomes of two strains of Paenibacillus glucanolyticus with capability to degrade lignocellulose.</title>
        <authorList>
            <person name="Mathews S.L."/>
            <person name="Pawlak J."/>
            <person name="Grunden A.M."/>
        </authorList>
    </citation>
    <scope>NUCLEOTIDE SEQUENCE [LARGE SCALE GENOMIC DNA]</scope>
    <source>
        <strain evidence="9">SLM1</strain>
    </source>
</reference>
<dbReference type="InterPro" id="IPR028082">
    <property type="entry name" value="Peripla_BP_I"/>
</dbReference>
<evidence type="ECO:0000259" key="8">
    <source>
        <dbReference type="Pfam" id="PF02608"/>
    </source>
</evidence>
<dbReference type="GeneID" id="97558184"/>
<dbReference type="RefSeq" id="WP_006207702.1">
    <property type="nucleotide sequence ID" value="NZ_CBCSBX010000006.1"/>
</dbReference>
<dbReference type="KEGG" id="pglu:A3958_11035"/>
<dbReference type="STRING" id="59843.A3958_11035"/>
<evidence type="ECO:0000313" key="9">
    <source>
        <dbReference type="EMBL" id="KZS46497.1"/>
    </source>
</evidence>
<evidence type="ECO:0000256" key="4">
    <source>
        <dbReference type="ARBA" id="ARBA00022729"/>
    </source>
</evidence>
<comment type="similarity">
    <text evidence="2">Belongs to the BMP lipoprotein family.</text>
</comment>
<feature type="signal peptide" evidence="7">
    <location>
        <begin position="1"/>
        <end position="19"/>
    </location>
</feature>
<keyword evidence="10" id="KW-1185">Reference proteome</keyword>
<keyword evidence="5" id="KW-0472">Membrane</keyword>
<sequence>MKKGVISLISLALSVTMLAGCGDKPATEPSGGAGGDAPKANFKVGMVTDAGTIDDKSFNQGTYEGIVKANEDFKMEYKYLKPAGTTEADYTKEIGNLYDAGFKFIVTPGFKFETAVFKAQDKYTDAKFVIIDGTPHSGEEGAAPVVKENTVSIFFAEHEAGFLAGVATALHVKDGQAGFIGGMEIPPVQKFNWGFQQGVTYANDNLGTKLVINKENVVYQGTFDDVAAGNQLAAQMYDRGVNVIFAAAGGVGVGAINEAKTRVQNGKDVWIVGVDVDQYQDGVYEGDKSVVLTSAVKKIDQAAYDMIKAETEGKFPGGQTLTLDATNDGVGLPEKNPNLSEDILKQVDDVFNKIKAGEIKVAGEQGELIK</sequence>
<protein>
    <submittedName>
        <fullName evidence="9">BMP family ABC transporter substrate-binding protein</fullName>
    </submittedName>
</protein>
<feature type="chain" id="PRO_5039098929" evidence="7">
    <location>
        <begin position="20"/>
        <end position="370"/>
    </location>
</feature>
<dbReference type="AlphaFoldDB" id="A0A163JBP1"/>
<dbReference type="SUPFAM" id="SSF53822">
    <property type="entry name" value="Periplasmic binding protein-like I"/>
    <property type="match status" value="1"/>
</dbReference>
<comment type="subcellular location">
    <subcellularLocation>
        <location evidence="1">Cell membrane</location>
        <topology evidence="1">Lipid-anchor</topology>
    </subcellularLocation>
</comment>
<name>A0A163JBP1_9BACL</name>
<evidence type="ECO:0000256" key="1">
    <source>
        <dbReference type="ARBA" id="ARBA00004193"/>
    </source>
</evidence>
<keyword evidence="4 7" id="KW-0732">Signal</keyword>
<feature type="domain" description="ABC transporter substrate-binding protein PnrA-like" evidence="8">
    <location>
        <begin position="43"/>
        <end position="363"/>
    </location>
</feature>
<proteinExistence type="inferred from homology"/>
<dbReference type="InterPro" id="IPR003760">
    <property type="entry name" value="PnrA-like"/>
</dbReference>
<keyword evidence="6" id="KW-0449">Lipoprotein</keyword>
<gene>
    <name evidence="9" type="ORF">AWU65_11510</name>
</gene>
<dbReference type="Gene3D" id="3.40.50.2300">
    <property type="match status" value="2"/>
</dbReference>
<organism evidence="9 10">
    <name type="scientific">Paenibacillus glucanolyticus</name>
    <dbReference type="NCBI Taxonomy" id="59843"/>
    <lineage>
        <taxon>Bacteria</taxon>
        <taxon>Bacillati</taxon>
        <taxon>Bacillota</taxon>
        <taxon>Bacilli</taxon>
        <taxon>Bacillales</taxon>
        <taxon>Paenibacillaceae</taxon>
        <taxon>Paenibacillus</taxon>
    </lineage>
</organism>
<dbReference type="CDD" id="cd06354">
    <property type="entry name" value="PBP1_PrnA-like"/>
    <property type="match status" value="1"/>
</dbReference>
<evidence type="ECO:0000256" key="2">
    <source>
        <dbReference type="ARBA" id="ARBA00008610"/>
    </source>
</evidence>